<keyword evidence="2" id="KW-1185">Reference proteome</keyword>
<sequence>MEMESQWMIKKNLQIQRGIEDLWIKSCAILPNGKLMFVDQGNNRLILHHQTGSFDKEVKLQYTPFDITVIKPEMYAVTFGKYRTLQIFDTTEHTLCHDIKFGKSCWGVSYSDGKLYVVVFQKGIEVLNLFGMRIRTIEVDVLIEKGCYCTVDKDRIYYTGNFWGVVNCCDLEGRPNWQFNDDILASPCTISVLTTGDIFVVGYESHNVVSISRDGKRRKVILRQSDGLNYPEAIYYDVARKSLLVANSWGGTAILYNIV</sequence>
<dbReference type="AlphaFoldDB" id="A0A8B6F7R5"/>
<comment type="caution">
    <text evidence="1">The sequence shown here is derived from an EMBL/GenBank/DDBJ whole genome shotgun (WGS) entry which is preliminary data.</text>
</comment>
<protein>
    <submittedName>
        <fullName evidence="1">Uncharacterized protein</fullName>
    </submittedName>
</protein>
<proteinExistence type="predicted"/>
<dbReference type="InterPro" id="IPR011042">
    <property type="entry name" value="6-blade_b-propeller_TolB-like"/>
</dbReference>
<dbReference type="Gene3D" id="2.120.10.30">
    <property type="entry name" value="TolB, C-terminal domain"/>
    <property type="match status" value="1"/>
</dbReference>
<accession>A0A8B6F7R5</accession>
<reference evidence="1" key="1">
    <citation type="submission" date="2018-11" db="EMBL/GenBank/DDBJ databases">
        <authorList>
            <person name="Alioto T."/>
            <person name="Alioto T."/>
        </authorList>
    </citation>
    <scope>NUCLEOTIDE SEQUENCE</scope>
</reference>
<dbReference type="Proteomes" id="UP000596742">
    <property type="component" value="Unassembled WGS sequence"/>
</dbReference>
<dbReference type="OrthoDB" id="6039506at2759"/>
<evidence type="ECO:0000313" key="2">
    <source>
        <dbReference type="Proteomes" id="UP000596742"/>
    </source>
</evidence>
<evidence type="ECO:0000313" key="1">
    <source>
        <dbReference type="EMBL" id="VDI43990.1"/>
    </source>
</evidence>
<dbReference type="SUPFAM" id="SSF101898">
    <property type="entry name" value="NHL repeat"/>
    <property type="match status" value="1"/>
</dbReference>
<gene>
    <name evidence="1" type="ORF">MGAL_10B089277</name>
</gene>
<name>A0A8B6F7R5_MYTGA</name>
<dbReference type="EMBL" id="UYJE01006207">
    <property type="protein sequence ID" value="VDI43990.1"/>
    <property type="molecule type" value="Genomic_DNA"/>
</dbReference>
<organism evidence="1 2">
    <name type="scientific">Mytilus galloprovincialis</name>
    <name type="common">Mediterranean mussel</name>
    <dbReference type="NCBI Taxonomy" id="29158"/>
    <lineage>
        <taxon>Eukaryota</taxon>
        <taxon>Metazoa</taxon>
        <taxon>Spiralia</taxon>
        <taxon>Lophotrochozoa</taxon>
        <taxon>Mollusca</taxon>
        <taxon>Bivalvia</taxon>
        <taxon>Autobranchia</taxon>
        <taxon>Pteriomorphia</taxon>
        <taxon>Mytilida</taxon>
        <taxon>Mytiloidea</taxon>
        <taxon>Mytilidae</taxon>
        <taxon>Mytilinae</taxon>
        <taxon>Mytilus</taxon>
    </lineage>
</organism>